<dbReference type="AlphaFoldDB" id="A0A1Z2LCN3"/>
<name>A0A1Z2LCN3_9ACTN</name>
<accession>A0A1Z2LCN3</accession>
<proteinExistence type="predicted"/>
<protein>
    <submittedName>
        <fullName evidence="2">Uncharacterized protein</fullName>
    </submittedName>
</protein>
<gene>
    <name evidence="2" type="ORF">SMD11_6497</name>
</gene>
<dbReference type="Proteomes" id="UP000195755">
    <property type="component" value="Chromosome"/>
</dbReference>
<evidence type="ECO:0000313" key="2">
    <source>
        <dbReference type="EMBL" id="ARZ72073.1"/>
    </source>
</evidence>
<dbReference type="EMBL" id="CP021744">
    <property type="protein sequence ID" value="ARZ72073.1"/>
    <property type="molecule type" value="Genomic_DNA"/>
</dbReference>
<dbReference type="KEGG" id="salj:SMD11_6497"/>
<organism evidence="2 3">
    <name type="scientific">Streptomyces albireticuli</name>
    <dbReference type="NCBI Taxonomy" id="1940"/>
    <lineage>
        <taxon>Bacteria</taxon>
        <taxon>Bacillati</taxon>
        <taxon>Actinomycetota</taxon>
        <taxon>Actinomycetes</taxon>
        <taxon>Kitasatosporales</taxon>
        <taxon>Streptomycetaceae</taxon>
        <taxon>Streptomyces</taxon>
    </lineage>
</organism>
<evidence type="ECO:0000256" key="1">
    <source>
        <dbReference type="SAM" id="MobiDB-lite"/>
    </source>
</evidence>
<evidence type="ECO:0000313" key="3">
    <source>
        <dbReference type="Proteomes" id="UP000195755"/>
    </source>
</evidence>
<feature type="region of interest" description="Disordered" evidence="1">
    <location>
        <begin position="89"/>
        <end position="114"/>
    </location>
</feature>
<sequence length="250" mass="24837">MGPKRTSPVFAQDTFVPLTSGSTVTADGSTGTLPSALASPSSAPRVAGAVLTSVPLSVLPSTWVTLARTPSGAPGVGALAMMSPTATEEFRPAPGEGAEGAAEPAGADGDGWAREGFRAPFAAPEMTARPLFRSYEATFSEDFSACRPPPEGWATALGAPDPSGIAALTASCRSAAGGGVVAAGSVPPPEAVVAGPGAEHPATRRDAAVRAGKAMVLLGMRTLDPREREVGAGRGGWSAPSVRVCTASDG</sequence>
<feature type="compositionally biased region" description="Low complexity" evidence="1">
    <location>
        <begin position="92"/>
        <end position="107"/>
    </location>
</feature>
<reference evidence="2 3" key="1">
    <citation type="submission" date="2017-06" db="EMBL/GenBank/DDBJ databases">
        <title>Streptomyces albireticuli Genome sequencing and assembly.</title>
        <authorList>
            <person name="Wang Y."/>
            <person name="Du B."/>
            <person name="Ding Y."/>
            <person name="Liu H."/>
            <person name="Hou Q."/>
            <person name="Liu K."/>
            <person name="Yao L."/>
            <person name="Wang C."/>
        </authorList>
    </citation>
    <scope>NUCLEOTIDE SEQUENCE [LARGE SCALE GENOMIC DNA]</scope>
    <source>
        <strain evidence="2 3">MDJK11</strain>
    </source>
</reference>